<keyword evidence="7" id="KW-1185">Reference proteome</keyword>
<dbReference type="Proteomes" id="UP000492821">
    <property type="component" value="Unassembled WGS sequence"/>
</dbReference>
<dbReference type="GO" id="GO:0043565">
    <property type="term" value="F:sequence-specific DNA binding"/>
    <property type="evidence" value="ECO:0007669"/>
    <property type="project" value="InterPro"/>
</dbReference>
<accession>A0A7E4VGJ9</accession>
<keyword evidence="2" id="KW-0804">Transcription</keyword>
<dbReference type="SMART" id="SM00401">
    <property type="entry name" value="ZnF_GATA"/>
    <property type="match status" value="1"/>
</dbReference>
<dbReference type="SUPFAM" id="SSF57716">
    <property type="entry name" value="Glucocorticoid receptor-like (DNA-binding domain)"/>
    <property type="match status" value="1"/>
</dbReference>
<evidence type="ECO:0000256" key="3">
    <source>
        <dbReference type="ARBA" id="ARBA00023242"/>
    </source>
</evidence>
<dbReference type="WBParaSite" id="Pan_g19988.t1">
    <property type="protein sequence ID" value="Pan_g19988.t1"/>
    <property type="gene ID" value="Pan_g19988"/>
</dbReference>
<keyword evidence="4" id="KW-0862">Zinc</keyword>
<dbReference type="GO" id="GO:0006355">
    <property type="term" value="P:regulation of DNA-templated transcription"/>
    <property type="evidence" value="ECO:0007669"/>
    <property type="project" value="InterPro"/>
</dbReference>
<sequence length="531" mass="57653">MAAPNLEIPPCSDCTKHNAEMTEWSKQMRFIVISLVKLLRQMNPKPVSNGPTPAKKPCLSAELHGTSSNSSPGASSDGFQNSSSSNVPQNADSDQNRQENATRGDKLDETGRASESSPDITVITILDSPEIQNVRKPSDAIDTPVQMQSENTVAHLQSTIASVVSAIQKPPQIKVNSAPKVMNNKPNQKAPSGINNNVQKAPQAVVRIAPNVNSNPTQKSPIKILPNTPHQPRIWIVSPGSANLVQTPAPTVVKSTQNPLNIQVLKRYDGTMNAAQRQPVTTANSSQTSYRVTTSYDPMAPKGIADSCQTPPEIIAIPRQKPIRFKKFGQSAPVAPANSTYASSEVIQQQNPLQAASFADSNITIPDYMQMMGLNGDTTMSPLEIVENMTKAAILMQQHPEAASSSALKQQSPVYSSPTSFASSMPSSSNVFGDASLLFSYPSTEPASNDTTSPDCPNVQRTDSDRTCVNCSTNVTSWWRRNEDRAYICNACYAYQHRNGVKRPAEMHKLPIKKRPRKNRAIMVNSAVHQD</sequence>
<evidence type="ECO:0000256" key="1">
    <source>
        <dbReference type="ARBA" id="ARBA00023015"/>
    </source>
</evidence>
<dbReference type="Pfam" id="PF00320">
    <property type="entry name" value="GATA"/>
    <property type="match status" value="1"/>
</dbReference>
<dbReference type="Gene3D" id="3.30.50.10">
    <property type="entry name" value="Erythroid Transcription Factor GATA-1, subunit A"/>
    <property type="match status" value="1"/>
</dbReference>
<proteinExistence type="predicted"/>
<keyword evidence="1" id="KW-0805">Transcription regulation</keyword>
<evidence type="ECO:0000313" key="7">
    <source>
        <dbReference type="Proteomes" id="UP000492821"/>
    </source>
</evidence>
<dbReference type="AlphaFoldDB" id="A0A7E4VGJ9"/>
<dbReference type="PROSITE" id="PS50114">
    <property type="entry name" value="GATA_ZN_FINGER_2"/>
    <property type="match status" value="1"/>
</dbReference>
<keyword evidence="4" id="KW-0863">Zinc-finger</keyword>
<feature type="region of interest" description="Disordered" evidence="5">
    <location>
        <begin position="443"/>
        <end position="464"/>
    </location>
</feature>
<reference evidence="7" key="1">
    <citation type="journal article" date="2013" name="Genetics">
        <title>The draft genome and transcriptome of Panagrellus redivivus are shaped by the harsh demands of a free-living lifestyle.</title>
        <authorList>
            <person name="Srinivasan J."/>
            <person name="Dillman A.R."/>
            <person name="Macchietto M.G."/>
            <person name="Heikkinen L."/>
            <person name="Lakso M."/>
            <person name="Fracchia K.M."/>
            <person name="Antoshechkin I."/>
            <person name="Mortazavi A."/>
            <person name="Wong G."/>
            <person name="Sternberg P.W."/>
        </authorList>
    </citation>
    <scope>NUCLEOTIDE SEQUENCE [LARGE SCALE GENOMIC DNA]</scope>
    <source>
        <strain evidence="7">MT8872</strain>
    </source>
</reference>
<organism evidence="7 8">
    <name type="scientific">Panagrellus redivivus</name>
    <name type="common">Microworm</name>
    <dbReference type="NCBI Taxonomy" id="6233"/>
    <lineage>
        <taxon>Eukaryota</taxon>
        <taxon>Metazoa</taxon>
        <taxon>Ecdysozoa</taxon>
        <taxon>Nematoda</taxon>
        <taxon>Chromadorea</taxon>
        <taxon>Rhabditida</taxon>
        <taxon>Tylenchina</taxon>
        <taxon>Panagrolaimomorpha</taxon>
        <taxon>Panagrolaimoidea</taxon>
        <taxon>Panagrolaimidae</taxon>
        <taxon>Panagrellus</taxon>
    </lineage>
</organism>
<dbReference type="InterPro" id="IPR000679">
    <property type="entry name" value="Znf_GATA"/>
</dbReference>
<feature type="domain" description="GATA-type" evidence="6">
    <location>
        <begin position="462"/>
        <end position="515"/>
    </location>
</feature>
<keyword evidence="4" id="KW-0479">Metal-binding</keyword>
<evidence type="ECO:0000256" key="4">
    <source>
        <dbReference type="PROSITE-ProRule" id="PRU00094"/>
    </source>
</evidence>
<dbReference type="GO" id="GO:0008270">
    <property type="term" value="F:zinc ion binding"/>
    <property type="evidence" value="ECO:0007669"/>
    <property type="project" value="UniProtKB-KW"/>
</dbReference>
<dbReference type="InterPro" id="IPR013088">
    <property type="entry name" value="Znf_NHR/GATA"/>
</dbReference>
<evidence type="ECO:0000256" key="5">
    <source>
        <dbReference type="SAM" id="MobiDB-lite"/>
    </source>
</evidence>
<protein>
    <submittedName>
        <fullName evidence="8">GATA-type domain-containing protein</fullName>
    </submittedName>
</protein>
<evidence type="ECO:0000259" key="6">
    <source>
        <dbReference type="PROSITE" id="PS50114"/>
    </source>
</evidence>
<feature type="compositionally biased region" description="Basic and acidic residues" evidence="5">
    <location>
        <begin position="94"/>
        <end position="112"/>
    </location>
</feature>
<evidence type="ECO:0000313" key="8">
    <source>
        <dbReference type="WBParaSite" id="Pan_g19988.t1"/>
    </source>
</evidence>
<evidence type="ECO:0000256" key="2">
    <source>
        <dbReference type="ARBA" id="ARBA00023163"/>
    </source>
</evidence>
<feature type="compositionally biased region" description="Low complexity" evidence="5">
    <location>
        <begin position="67"/>
        <end position="85"/>
    </location>
</feature>
<name>A0A7E4VGJ9_PANRE</name>
<keyword evidence="3" id="KW-0539">Nucleus</keyword>
<dbReference type="CDD" id="cd00202">
    <property type="entry name" value="ZnF_GATA"/>
    <property type="match status" value="1"/>
</dbReference>
<reference evidence="8" key="2">
    <citation type="submission" date="2020-10" db="UniProtKB">
        <authorList>
            <consortium name="WormBaseParasite"/>
        </authorList>
    </citation>
    <scope>IDENTIFICATION</scope>
</reference>
<feature type="region of interest" description="Disordered" evidence="5">
    <location>
        <begin position="43"/>
        <end position="125"/>
    </location>
</feature>